<keyword evidence="2" id="KW-1185">Reference proteome</keyword>
<protein>
    <submittedName>
        <fullName evidence="1">Uncharacterized protein</fullName>
    </submittedName>
</protein>
<evidence type="ECO:0000313" key="2">
    <source>
        <dbReference type="Proteomes" id="UP001732700"/>
    </source>
</evidence>
<reference evidence="1" key="2">
    <citation type="submission" date="2025-09" db="UniProtKB">
        <authorList>
            <consortium name="EnsemblPlants"/>
        </authorList>
    </citation>
    <scope>IDENTIFICATION</scope>
</reference>
<reference evidence="1" key="1">
    <citation type="submission" date="2021-05" db="EMBL/GenBank/DDBJ databases">
        <authorList>
            <person name="Scholz U."/>
            <person name="Mascher M."/>
            <person name="Fiebig A."/>
        </authorList>
    </citation>
    <scope>NUCLEOTIDE SEQUENCE [LARGE SCALE GENOMIC DNA]</scope>
</reference>
<dbReference type="EnsemblPlants" id="AVESA.00010b.r2.7CG0685130.1">
    <property type="protein sequence ID" value="AVESA.00010b.r2.7CG0685130.1.CDS"/>
    <property type="gene ID" value="AVESA.00010b.r2.7CG0685130"/>
</dbReference>
<organism evidence="1 2">
    <name type="scientific">Avena sativa</name>
    <name type="common">Oat</name>
    <dbReference type="NCBI Taxonomy" id="4498"/>
    <lineage>
        <taxon>Eukaryota</taxon>
        <taxon>Viridiplantae</taxon>
        <taxon>Streptophyta</taxon>
        <taxon>Embryophyta</taxon>
        <taxon>Tracheophyta</taxon>
        <taxon>Spermatophyta</taxon>
        <taxon>Magnoliopsida</taxon>
        <taxon>Liliopsida</taxon>
        <taxon>Poales</taxon>
        <taxon>Poaceae</taxon>
        <taxon>BOP clade</taxon>
        <taxon>Pooideae</taxon>
        <taxon>Poodae</taxon>
        <taxon>Poeae</taxon>
        <taxon>Poeae Chloroplast Group 1 (Aveneae type)</taxon>
        <taxon>Aveninae</taxon>
        <taxon>Avena</taxon>
    </lineage>
</organism>
<name>A0ACD5ZWY6_AVESA</name>
<dbReference type="Proteomes" id="UP001732700">
    <property type="component" value="Chromosome 7C"/>
</dbReference>
<accession>A0ACD5ZWY6</accession>
<proteinExistence type="predicted"/>
<evidence type="ECO:0000313" key="1">
    <source>
        <dbReference type="EnsemblPlants" id="AVESA.00010b.r2.7CG0685130.1.CDS"/>
    </source>
</evidence>
<sequence length="439" mass="46185">MPTGSSASSPMDAVAAAEKMSRGGGKKQQRQSGSSFWGTNASKSRSQPEGEGAGEGKNRSYKRKTSTTRTSISIGRSMTCAGSICGTKESAVLNRGSGRRGHNNSSSRSLKAPDNDTLSVSMAASSAVVSASSSFNSETTVATTATTVSSSSSSSSPLSSIGAGSRSFRKLSGCYYECHSVLEPGTSRVGGAAMAMLPCLDCDEFFVKAEALELHRSTRHAVSELGADDTSRNVVEIIFQSSWLVRKPRAAPVCRIERVLKVQNFGKTVERFEQYRERVKASAAASSADELARRSYPRCAADGNELLRFHCTTFNGCSLGLAGSTALCRSPSQCKLCSVIRDGFRVDGDGKIATMATSGRAHDTAGLSPSDGGVEKRAMLVCRVVAGRVKKVVSGSNPSDEFGCDSVSSSSDLDELSVFSSRAILPCFVVIYTSVTTET</sequence>